<dbReference type="InterPro" id="IPR021476">
    <property type="entry name" value="Egh16-like"/>
</dbReference>
<evidence type="ECO:0008006" key="4">
    <source>
        <dbReference type="Google" id="ProtNLM"/>
    </source>
</evidence>
<protein>
    <recommendedName>
        <fullName evidence="4">Cell surface protein</fullName>
    </recommendedName>
</protein>
<proteinExistence type="predicted"/>
<evidence type="ECO:0000313" key="3">
    <source>
        <dbReference type="Proteomes" id="UP000015100"/>
    </source>
</evidence>
<feature type="chain" id="PRO_5004560504" description="Cell surface protein" evidence="1">
    <location>
        <begin position="20"/>
        <end position="339"/>
    </location>
</feature>
<dbReference type="PANTHER" id="PTHR34618:SF1">
    <property type="entry name" value="SECRETED PROTEIN"/>
    <property type="match status" value="1"/>
</dbReference>
<dbReference type="PANTHER" id="PTHR34618">
    <property type="entry name" value="SURFACE PROTEIN MAS1, PUTATIVE-RELATED"/>
    <property type="match status" value="1"/>
</dbReference>
<accession>S8ABQ1</accession>
<keyword evidence="1" id="KW-0732">Signal</keyword>
<dbReference type="Proteomes" id="UP000015100">
    <property type="component" value="Unassembled WGS sequence"/>
</dbReference>
<evidence type="ECO:0000256" key="1">
    <source>
        <dbReference type="SAM" id="SignalP"/>
    </source>
</evidence>
<gene>
    <name evidence="2" type="ORF">H072_5820</name>
</gene>
<dbReference type="OrthoDB" id="5310497at2759"/>
<feature type="signal peptide" evidence="1">
    <location>
        <begin position="1"/>
        <end position="19"/>
    </location>
</feature>
<reference evidence="3" key="2">
    <citation type="submission" date="2013-04" db="EMBL/GenBank/DDBJ databases">
        <title>Genomic mechanisms accounting for the adaptation to parasitism in nematode-trapping fungi.</title>
        <authorList>
            <person name="Ahren D.G."/>
        </authorList>
    </citation>
    <scope>NUCLEOTIDE SEQUENCE [LARGE SCALE GENOMIC DNA]</scope>
    <source>
        <strain evidence="3">CBS 200.50</strain>
    </source>
</reference>
<sequence length="339" mass="35571">MRFSTITAAIAITASVVEGHGLITKITGANGVVMPGLSVIKDTRRDCQSNQCGSQRDTAIIKGADMDAGKATPLGRTQGGGPIVAAKMVANFMGMFENGTQIANFKTQVIDPTKEKDGAKKKTQKREAEPASLMEALARSASYIRKRNEGPEPISLKEALVRSAAYLIKRANAVPNKAATTDKSPASIMTGAGITSGMPTCSDTGLITATYHQINGDGAGPLTAKVDATSGGTVRTAFVEAKVVANVPGNAGNSNNVMTDFDISVQMPPGMICQGTVAGVTNLCILRVKNANPNGFGGAVAFQQPPKAIKRALEYQELKKRHFARGHVARNTIRQTLDD</sequence>
<comment type="caution">
    <text evidence="2">The sequence shown here is derived from an EMBL/GenBank/DDBJ whole genome shotgun (WGS) entry which is preliminary data.</text>
</comment>
<dbReference type="HOGENOM" id="CLU_047729_4_0_1"/>
<dbReference type="eggNOG" id="ENOG502SM0P">
    <property type="taxonomic scope" value="Eukaryota"/>
</dbReference>
<name>S8ABQ1_DACHA</name>
<organism evidence="2 3">
    <name type="scientific">Dactylellina haptotyla (strain CBS 200.50)</name>
    <name type="common">Nematode-trapping fungus</name>
    <name type="synonym">Monacrosporium haptotylum</name>
    <dbReference type="NCBI Taxonomy" id="1284197"/>
    <lineage>
        <taxon>Eukaryota</taxon>
        <taxon>Fungi</taxon>
        <taxon>Dikarya</taxon>
        <taxon>Ascomycota</taxon>
        <taxon>Pezizomycotina</taxon>
        <taxon>Orbiliomycetes</taxon>
        <taxon>Orbiliales</taxon>
        <taxon>Orbiliaceae</taxon>
        <taxon>Dactylellina</taxon>
    </lineage>
</organism>
<dbReference type="Pfam" id="PF11327">
    <property type="entry name" value="Egh16-like"/>
    <property type="match status" value="1"/>
</dbReference>
<dbReference type="AlphaFoldDB" id="S8ABQ1"/>
<dbReference type="STRING" id="1284197.S8ABQ1"/>
<keyword evidence="3" id="KW-1185">Reference proteome</keyword>
<evidence type="ECO:0000313" key="2">
    <source>
        <dbReference type="EMBL" id="EPS40385.1"/>
    </source>
</evidence>
<reference evidence="2 3" key="1">
    <citation type="journal article" date="2013" name="PLoS Genet.">
        <title>Genomic mechanisms accounting for the adaptation to parasitism in nematode-trapping fungi.</title>
        <authorList>
            <person name="Meerupati T."/>
            <person name="Andersson K.M."/>
            <person name="Friman E."/>
            <person name="Kumar D."/>
            <person name="Tunlid A."/>
            <person name="Ahren D."/>
        </authorList>
    </citation>
    <scope>NUCLEOTIDE SEQUENCE [LARGE SCALE GENOMIC DNA]</scope>
    <source>
        <strain evidence="2 3">CBS 200.50</strain>
    </source>
</reference>
<dbReference type="EMBL" id="AQGS01000405">
    <property type="protein sequence ID" value="EPS40385.1"/>
    <property type="molecule type" value="Genomic_DNA"/>
</dbReference>
<dbReference type="OMA" id="TNDYPVE"/>